<reference evidence="1" key="2">
    <citation type="submission" date="2021-04" db="EMBL/GenBank/DDBJ databases">
        <authorList>
            <person name="Gilroy R."/>
        </authorList>
    </citation>
    <scope>NUCLEOTIDE SEQUENCE</scope>
    <source>
        <strain evidence="1">ChiBcolR8-3208</strain>
    </source>
</reference>
<gene>
    <name evidence="1" type="ORF">H9942_09300</name>
</gene>
<sequence length="89" mass="10346">MEHSLELQKFHYFDEGNTYAGQKTKDPDSGLLLRYLVEPDKEAALLRAYAWTEDLCFERAHDKLQKEVPLSEEGLEQALAWLEEQYAAL</sequence>
<evidence type="ECO:0000313" key="2">
    <source>
        <dbReference type="Proteomes" id="UP000824214"/>
    </source>
</evidence>
<dbReference type="Proteomes" id="UP000824214">
    <property type="component" value="Unassembled WGS sequence"/>
</dbReference>
<dbReference type="EMBL" id="DWXZ01000200">
    <property type="protein sequence ID" value="HJB38245.1"/>
    <property type="molecule type" value="Genomic_DNA"/>
</dbReference>
<evidence type="ECO:0000313" key="1">
    <source>
        <dbReference type="EMBL" id="HJB38245.1"/>
    </source>
</evidence>
<accession>A0A9D2LZP3</accession>
<proteinExistence type="predicted"/>
<protein>
    <submittedName>
        <fullName evidence="1">Uncharacterized protein</fullName>
    </submittedName>
</protein>
<comment type="caution">
    <text evidence="1">The sequence shown here is derived from an EMBL/GenBank/DDBJ whole genome shotgun (WGS) entry which is preliminary data.</text>
</comment>
<dbReference type="AlphaFoldDB" id="A0A9D2LZP3"/>
<reference evidence="1" key="1">
    <citation type="journal article" date="2021" name="PeerJ">
        <title>Extensive microbial diversity within the chicken gut microbiome revealed by metagenomics and culture.</title>
        <authorList>
            <person name="Gilroy R."/>
            <person name="Ravi A."/>
            <person name="Getino M."/>
            <person name="Pursley I."/>
            <person name="Horton D.L."/>
            <person name="Alikhan N.F."/>
            <person name="Baker D."/>
            <person name="Gharbi K."/>
            <person name="Hall N."/>
            <person name="Watson M."/>
            <person name="Adriaenssens E.M."/>
            <person name="Foster-Nyarko E."/>
            <person name="Jarju S."/>
            <person name="Secka A."/>
            <person name="Antonio M."/>
            <person name="Oren A."/>
            <person name="Chaudhuri R.R."/>
            <person name="La Ragione R."/>
            <person name="Hildebrand F."/>
            <person name="Pallen M.J."/>
        </authorList>
    </citation>
    <scope>NUCLEOTIDE SEQUENCE</scope>
    <source>
        <strain evidence="1">ChiBcolR8-3208</strain>
    </source>
</reference>
<organism evidence="1 2">
    <name type="scientific">Candidatus Acutalibacter ornithocaccae</name>
    <dbReference type="NCBI Taxonomy" id="2838416"/>
    <lineage>
        <taxon>Bacteria</taxon>
        <taxon>Bacillati</taxon>
        <taxon>Bacillota</taxon>
        <taxon>Clostridia</taxon>
        <taxon>Eubacteriales</taxon>
        <taxon>Acutalibacteraceae</taxon>
        <taxon>Acutalibacter</taxon>
    </lineage>
</organism>
<name>A0A9D2LZP3_9FIRM</name>